<keyword evidence="17" id="KW-0449">Lipoprotein</keyword>
<evidence type="ECO:0000256" key="13">
    <source>
        <dbReference type="ARBA" id="ARBA00023034"/>
    </source>
</evidence>
<evidence type="ECO:0000256" key="7">
    <source>
        <dbReference type="ARBA" id="ARBA00022553"/>
    </source>
</evidence>
<evidence type="ECO:0000256" key="2">
    <source>
        <dbReference type="ARBA" id="ARBA00004300"/>
    </source>
</evidence>
<keyword evidence="14" id="KW-0969">Cilium</keyword>
<dbReference type="GO" id="GO:0005085">
    <property type="term" value="F:guanyl-nucleotide exchange factor activity"/>
    <property type="evidence" value="ECO:0007669"/>
    <property type="project" value="UniProtKB-KW"/>
</dbReference>
<keyword evidence="8" id="KW-0716">Sensory transduction</keyword>
<feature type="domain" description="RCC1-like" evidence="23">
    <location>
        <begin position="37"/>
        <end position="295"/>
    </location>
</feature>
<evidence type="ECO:0000256" key="1">
    <source>
        <dbReference type="ARBA" id="ARBA00004120"/>
    </source>
</evidence>
<dbReference type="GO" id="GO:0030030">
    <property type="term" value="P:cell projection organization"/>
    <property type="evidence" value="ECO:0007669"/>
    <property type="project" value="UniProtKB-KW"/>
</dbReference>
<evidence type="ECO:0000256" key="22">
    <source>
        <dbReference type="SAM" id="MobiDB-lite"/>
    </source>
</evidence>
<dbReference type="PANTHER" id="PTHR22872:SF9">
    <property type="entry name" value="X-LINKED RETINITIS PIGMENTOSA GTPASE REGULATOR"/>
    <property type="match status" value="1"/>
</dbReference>
<evidence type="ECO:0000256" key="4">
    <source>
        <dbReference type="ARBA" id="ARBA00004611"/>
    </source>
</evidence>
<evidence type="ECO:0000256" key="18">
    <source>
        <dbReference type="ARBA" id="ARBA00023289"/>
    </source>
</evidence>
<dbReference type="InterPro" id="IPR058923">
    <property type="entry name" value="RCC1-like_dom"/>
</dbReference>
<dbReference type="InterPro" id="IPR000408">
    <property type="entry name" value="Reg_chr_condens"/>
</dbReference>
<feature type="repeat" description="RCC1" evidence="21">
    <location>
        <begin position="161"/>
        <end position="210"/>
    </location>
</feature>
<keyword evidence="6" id="KW-0963">Cytoplasm</keyword>
<evidence type="ECO:0000256" key="15">
    <source>
        <dbReference type="ARBA" id="ARBA00023212"/>
    </source>
</evidence>
<keyword evidence="9" id="KW-0344">Guanine-nucleotide releasing factor</keyword>
<dbReference type="PROSITE" id="PS50012">
    <property type="entry name" value="RCC1_3"/>
    <property type="match status" value="6"/>
</dbReference>
<evidence type="ECO:0000256" key="20">
    <source>
        <dbReference type="ARBA" id="ARBA00073293"/>
    </source>
</evidence>
<comment type="subcellular location">
    <subcellularLocation>
        <location evidence="1">Cytoplasm</location>
        <location evidence="1">Cytoskeleton</location>
        <location evidence="1">Cilium basal body</location>
    </subcellularLocation>
    <subcellularLocation>
        <location evidence="4">Cytoplasm</location>
        <location evidence="4">Cytoskeleton</location>
        <location evidence="4">Flagellum axoneme</location>
    </subcellularLocation>
    <subcellularLocation>
        <location evidence="2">Cytoplasm</location>
        <location evidence="2">Cytoskeleton</location>
        <location evidence="2">Microtubule organizing center</location>
        <location evidence="2">Centrosome</location>
    </subcellularLocation>
    <subcellularLocation>
        <location evidence="3">Golgi apparatus</location>
    </subcellularLocation>
</comment>
<dbReference type="InterPro" id="IPR051625">
    <property type="entry name" value="Signaling_Regulatory_Domain"/>
</dbReference>
<evidence type="ECO:0000256" key="5">
    <source>
        <dbReference type="ARBA" id="ARBA00022481"/>
    </source>
</evidence>
<feature type="compositionally biased region" description="Low complexity" evidence="22">
    <location>
        <begin position="609"/>
        <end position="620"/>
    </location>
</feature>
<feature type="compositionally biased region" description="Acidic residues" evidence="22">
    <location>
        <begin position="717"/>
        <end position="726"/>
    </location>
</feature>
<evidence type="ECO:0000256" key="8">
    <source>
        <dbReference type="ARBA" id="ARBA00022606"/>
    </source>
</evidence>
<accession>T2M8L1</accession>
<name>T2M8L1_HYDVU</name>
<sequence>MSYPVDDDDQIPDLGAVFTFGKSKFADNIANKFWIKNDGVVEMACGDEHSAVVTESGRLYVFGSNDWGQLGLGHTKSLNKPSFVKPLKPEKVRKVACGRNHTIVYSESGKLFSFGCNEDGQLGHVDKENELLPKEIESIPQMEIKQIACGTYHSIILSEDGDVYVWGNNNEGQLGLGEEVENSLPKKLKFKKEVVSVSCGYYHTALVTRDGFLYTFGENELGKLGLSSSQLSNTTVPQSVAMPADNDEYISVSCGARHTVAITKQGHCYAWGDGSQGQLGHGTKLLEVNEPKQIKKLSGQKCISVSCGESHTAVVTESGKVFTFGDGRHGKLGQGEDSFSNSFDPVYLSRFNYFNVVYVSCGGCHTLVLAVHKNKDDFVDGENSLRASMTSQKSLKEANMTLRPEDSPILSSSPRNKRRHKDWTMNNETDKSNKGGSLNNSMVMAQLSRTMPELPSRLDRSKLPKIPGLNLSGHNNDDDEISEHVKEKVHQPKKLSVSSVQQENKKNKKMVAEVSFSRTAKNHPNIKKEETKENVCDNESEEEDGKYHSQVLSFKGVNMDSENKNKNNKNKHNLVEMKNDTSSNKLKNNSKLKKQNKLDFDYSDEEKNNVSNNKKASQKNAKNKNHCSDYDEDEEENNVSNNKKASQKNAKNKNHCSDYDEDEEENNISNNKKASQKNAKNKNHCSDYDEDEEENNVSNNKKASQKNAKNKNHCSDYDEDEEEDDVSNNKKVSQKNTRNKLKVKNNAVQDEDEEDDPKGKAMQTKGKTN</sequence>
<evidence type="ECO:0000259" key="23">
    <source>
        <dbReference type="Pfam" id="PF25390"/>
    </source>
</evidence>
<feature type="repeat" description="RCC1" evidence="21">
    <location>
        <begin position="211"/>
        <end position="265"/>
    </location>
</feature>
<dbReference type="AlphaFoldDB" id="T2M8L1"/>
<dbReference type="InterPro" id="IPR009091">
    <property type="entry name" value="RCC1/BLIP-II"/>
</dbReference>
<evidence type="ECO:0000256" key="14">
    <source>
        <dbReference type="ARBA" id="ARBA00023069"/>
    </source>
</evidence>
<keyword evidence="5" id="KW-0488">Methylation</keyword>
<reference evidence="24" key="1">
    <citation type="journal article" date="2013" name="Genome Biol. Evol.">
        <title>Punctuated emergences of genetic and phenotypic innovations in eumetazoan, bilaterian, euteleostome, and hominidae ancestors.</title>
        <authorList>
            <person name="Wenger Y."/>
            <person name="Galliot B."/>
        </authorList>
    </citation>
    <scope>NUCLEOTIDE SEQUENCE</scope>
    <source>
        <tissue evidence="24">Whole animals</tissue>
    </source>
</reference>
<dbReference type="PRINTS" id="PR00633">
    <property type="entry name" value="RCCNDNSATION"/>
</dbReference>
<keyword evidence="7" id="KW-0597">Phosphoprotein</keyword>
<feature type="repeat" description="RCC1" evidence="21">
    <location>
        <begin position="266"/>
        <end position="318"/>
    </location>
</feature>
<keyword evidence="12" id="KW-0282">Flagellum</keyword>
<keyword evidence="18" id="KW-0636">Prenylation</keyword>
<evidence type="ECO:0000256" key="19">
    <source>
        <dbReference type="ARBA" id="ARBA00023305"/>
    </source>
</evidence>
<keyword evidence="16" id="KW-0966">Cell projection</keyword>
<dbReference type="EMBL" id="HAAD01002080">
    <property type="protein sequence ID" value="CDG68312.1"/>
    <property type="molecule type" value="mRNA"/>
</dbReference>
<protein>
    <recommendedName>
        <fullName evidence="20">X-linked retinitis pigmentosa GTPase regulator</fullName>
    </recommendedName>
</protein>
<keyword evidence="19" id="KW-0844">Vision</keyword>
<dbReference type="GO" id="GO:0005794">
    <property type="term" value="C:Golgi apparatus"/>
    <property type="evidence" value="ECO:0007669"/>
    <property type="project" value="UniProtKB-SubCell"/>
</dbReference>
<keyword evidence="11" id="KW-0970">Cilium biogenesis/degradation</keyword>
<dbReference type="FunFam" id="2.130.10.30:FF:000013">
    <property type="entry name" value="Retinitis pigmentosa GTPase regulator isoform 1"/>
    <property type="match status" value="1"/>
</dbReference>
<keyword evidence="10" id="KW-0677">Repeat</keyword>
<evidence type="ECO:0000256" key="12">
    <source>
        <dbReference type="ARBA" id="ARBA00022846"/>
    </source>
</evidence>
<dbReference type="PROSITE" id="PS00626">
    <property type="entry name" value="RCC1_2"/>
    <property type="match status" value="5"/>
</dbReference>
<dbReference type="GO" id="GO:0005929">
    <property type="term" value="C:cilium"/>
    <property type="evidence" value="ECO:0007669"/>
    <property type="project" value="UniProtKB-ARBA"/>
</dbReference>
<gene>
    <name evidence="24" type="primary">RPGR</name>
</gene>
<feature type="non-terminal residue" evidence="24">
    <location>
        <position position="769"/>
    </location>
</feature>
<dbReference type="GO" id="GO:0005813">
    <property type="term" value="C:centrosome"/>
    <property type="evidence" value="ECO:0007669"/>
    <property type="project" value="UniProtKB-SubCell"/>
</dbReference>
<dbReference type="GO" id="GO:0007601">
    <property type="term" value="P:visual perception"/>
    <property type="evidence" value="ECO:0007669"/>
    <property type="project" value="UniProtKB-KW"/>
</dbReference>
<evidence type="ECO:0000256" key="9">
    <source>
        <dbReference type="ARBA" id="ARBA00022658"/>
    </source>
</evidence>
<feature type="repeat" description="RCC1" evidence="21">
    <location>
        <begin position="109"/>
        <end position="160"/>
    </location>
</feature>
<dbReference type="Pfam" id="PF25390">
    <property type="entry name" value="WD40_RLD"/>
    <property type="match status" value="1"/>
</dbReference>
<dbReference type="OrthoDB" id="10253607at2759"/>
<dbReference type="SUPFAM" id="SSF50985">
    <property type="entry name" value="RCC1/BLIP-II"/>
    <property type="match status" value="1"/>
</dbReference>
<organism evidence="24">
    <name type="scientific">Hydra vulgaris</name>
    <name type="common">Hydra</name>
    <name type="synonym">Hydra attenuata</name>
    <dbReference type="NCBI Taxonomy" id="6087"/>
    <lineage>
        <taxon>Eukaryota</taxon>
        <taxon>Metazoa</taxon>
        <taxon>Cnidaria</taxon>
        <taxon>Hydrozoa</taxon>
        <taxon>Hydroidolina</taxon>
        <taxon>Anthoathecata</taxon>
        <taxon>Aplanulata</taxon>
        <taxon>Hydridae</taxon>
        <taxon>Hydra</taxon>
    </lineage>
</organism>
<proteinExistence type="evidence at transcript level"/>
<evidence type="ECO:0000256" key="6">
    <source>
        <dbReference type="ARBA" id="ARBA00022490"/>
    </source>
</evidence>
<feature type="compositionally biased region" description="Low complexity" evidence="22">
    <location>
        <begin position="696"/>
        <end position="707"/>
    </location>
</feature>
<evidence type="ECO:0000256" key="11">
    <source>
        <dbReference type="ARBA" id="ARBA00022794"/>
    </source>
</evidence>
<feature type="repeat" description="RCC1" evidence="21">
    <location>
        <begin position="319"/>
        <end position="372"/>
    </location>
</feature>
<evidence type="ECO:0000256" key="3">
    <source>
        <dbReference type="ARBA" id="ARBA00004555"/>
    </source>
</evidence>
<feature type="region of interest" description="Disordered" evidence="22">
    <location>
        <begin position="454"/>
        <end position="769"/>
    </location>
</feature>
<feature type="compositionally biased region" description="Low complexity" evidence="22">
    <location>
        <begin position="638"/>
        <end position="649"/>
    </location>
</feature>
<keyword evidence="15" id="KW-0206">Cytoskeleton</keyword>
<evidence type="ECO:0000256" key="21">
    <source>
        <dbReference type="PROSITE-ProRule" id="PRU00235"/>
    </source>
</evidence>
<keyword evidence="13" id="KW-0333">Golgi apparatus</keyword>
<feature type="compositionally biased region" description="Basic and acidic residues" evidence="22">
    <location>
        <begin position="526"/>
        <end position="535"/>
    </location>
</feature>
<evidence type="ECO:0000256" key="17">
    <source>
        <dbReference type="ARBA" id="ARBA00023288"/>
    </source>
</evidence>
<feature type="compositionally biased region" description="Basic and acidic residues" evidence="22">
    <location>
        <begin position="596"/>
        <end position="608"/>
    </location>
</feature>
<feature type="region of interest" description="Disordered" evidence="22">
    <location>
        <begin position="393"/>
        <end position="439"/>
    </location>
</feature>
<feature type="repeat" description="RCC1" evidence="21">
    <location>
        <begin position="57"/>
        <end position="108"/>
    </location>
</feature>
<dbReference type="Pfam" id="PF00415">
    <property type="entry name" value="RCC1"/>
    <property type="match status" value="1"/>
</dbReference>
<evidence type="ECO:0000256" key="16">
    <source>
        <dbReference type="ARBA" id="ARBA00023273"/>
    </source>
</evidence>
<feature type="compositionally biased region" description="Low complexity" evidence="22">
    <location>
        <begin position="667"/>
        <end position="678"/>
    </location>
</feature>
<dbReference type="Gene3D" id="2.130.10.30">
    <property type="entry name" value="Regulator of chromosome condensation 1/beta-lactamase-inhibitor protein II"/>
    <property type="match status" value="1"/>
</dbReference>
<evidence type="ECO:0000256" key="10">
    <source>
        <dbReference type="ARBA" id="ARBA00022737"/>
    </source>
</evidence>
<dbReference type="PANTHER" id="PTHR22872">
    <property type="entry name" value="BTK-BINDING PROTEIN-RELATED"/>
    <property type="match status" value="1"/>
</dbReference>
<evidence type="ECO:0000313" key="24">
    <source>
        <dbReference type="EMBL" id="CDG68312.1"/>
    </source>
</evidence>